<proteinExistence type="predicted"/>
<organism evidence="2 3">
    <name type="scientific">Caenimonas terrae</name>
    <dbReference type="NCBI Taxonomy" id="696074"/>
    <lineage>
        <taxon>Bacteria</taxon>
        <taxon>Pseudomonadati</taxon>
        <taxon>Pseudomonadota</taxon>
        <taxon>Betaproteobacteria</taxon>
        <taxon>Burkholderiales</taxon>
        <taxon>Comamonadaceae</taxon>
        <taxon>Caenimonas</taxon>
    </lineage>
</organism>
<sequence>MKINLKMALMVAAAALLTACGSSDNTTQTFVAASDTTLPANAATVPAVNGTAFTYPGGVPALSTTGTTTVAMTVSPATSTFTISSAGQGTASGNLTFGSCIFAVTSSTFPAGHPLALGQTVTVNPCNMNVNTAGAVANGVGTSRSVALVLGAASSAGASVTISVNAGGQLTLNGVAVGTITLTPVSG</sequence>
<evidence type="ECO:0008006" key="4">
    <source>
        <dbReference type="Google" id="ProtNLM"/>
    </source>
</evidence>
<feature type="chain" id="PRO_5047500802" description="Lipoprotein" evidence="1">
    <location>
        <begin position="24"/>
        <end position="187"/>
    </location>
</feature>
<comment type="caution">
    <text evidence="2">The sequence shown here is derived from an EMBL/GenBank/DDBJ whole genome shotgun (WGS) entry which is preliminary data.</text>
</comment>
<dbReference type="RefSeq" id="WP_376850449.1">
    <property type="nucleotide sequence ID" value="NZ_JBHSMF010000006.1"/>
</dbReference>
<protein>
    <recommendedName>
        <fullName evidence="4">Lipoprotein</fullName>
    </recommendedName>
</protein>
<evidence type="ECO:0000313" key="2">
    <source>
        <dbReference type="EMBL" id="MFC5498395.1"/>
    </source>
</evidence>
<keyword evidence="1" id="KW-0732">Signal</keyword>
<evidence type="ECO:0000313" key="3">
    <source>
        <dbReference type="Proteomes" id="UP001596037"/>
    </source>
</evidence>
<dbReference type="Proteomes" id="UP001596037">
    <property type="component" value="Unassembled WGS sequence"/>
</dbReference>
<gene>
    <name evidence="2" type="ORF">ACFPOE_12695</name>
</gene>
<keyword evidence="3" id="KW-1185">Reference proteome</keyword>
<dbReference type="PROSITE" id="PS51257">
    <property type="entry name" value="PROKAR_LIPOPROTEIN"/>
    <property type="match status" value="1"/>
</dbReference>
<accession>A0ABW0NCK1</accession>
<reference evidence="3" key="1">
    <citation type="journal article" date="2019" name="Int. J. Syst. Evol. Microbiol.">
        <title>The Global Catalogue of Microorganisms (GCM) 10K type strain sequencing project: providing services to taxonomists for standard genome sequencing and annotation.</title>
        <authorList>
            <consortium name="The Broad Institute Genomics Platform"/>
            <consortium name="The Broad Institute Genome Sequencing Center for Infectious Disease"/>
            <person name="Wu L."/>
            <person name="Ma J."/>
        </authorList>
    </citation>
    <scope>NUCLEOTIDE SEQUENCE [LARGE SCALE GENOMIC DNA]</scope>
    <source>
        <strain evidence="3">CCUG 57401</strain>
    </source>
</reference>
<name>A0ABW0NCK1_9BURK</name>
<evidence type="ECO:0000256" key="1">
    <source>
        <dbReference type="SAM" id="SignalP"/>
    </source>
</evidence>
<feature type="signal peptide" evidence="1">
    <location>
        <begin position="1"/>
        <end position="23"/>
    </location>
</feature>
<dbReference type="EMBL" id="JBHSMF010000006">
    <property type="protein sequence ID" value="MFC5498395.1"/>
    <property type="molecule type" value="Genomic_DNA"/>
</dbReference>